<gene>
    <name evidence="2" type="ORF">UFOPK3914_01685</name>
</gene>
<accession>A0A6J7NPJ4</accession>
<proteinExistence type="predicted"/>
<evidence type="ECO:0000313" key="2">
    <source>
        <dbReference type="EMBL" id="CAB4992679.1"/>
    </source>
</evidence>
<reference evidence="2" key="1">
    <citation type="submission" date="2020-05" db="EMBL/GenBank/DDBJ databases">
        <authorList>
            <person name="Chiriac C."/>
            <person name="Salcher M."/>
            <person name="Ghai R."/>
            <person name="Kavagutti S V."/>
        </authorList>
    </citation>
    <scope>NUCLEOTIDE SEQUENCE</scope>
</reference>
<dbReference type="Pfam" id="PF07859">
    <property type="entry name" value="Abhydrolase_3"/>
    <property type="match status" value="1"/>
</dbReference>
<dbReference type="InterPro" id="IPR029058">
    <property type="entry name" value="AB_hydrolase_fold"/>
</dbReference>
<name>A0A6J7NPJ4_9ZZZZ</name>
<dbReference type="AlphaFoldDB" id="A0A6J7NPJ4"/>
<dbReference type="Gene3D" id="3.40.50.1820">
    <property type="entry name" value="alpha/beta hydrolase"/>
    <property type="match status" value="1"/>
</dbReference>
<dbReference type="GO" id="GO:0016787">
    <property type="term" value="F:hydrolase activity"/>
    <property type="evidence" value="ECO:0007669"/>
    <property type="project" value="InterPro"/>
</dbReference>
<dbReference type="InterPro" id="IPR013094">
    <property type="entry name" value="AB_hydrolase_3"/>
</dbReference>
<protein>
    <submittedName>
        <fullName evidence="2">Unannotated protein</fullName>
    </submittedName>
</protein>
<organism evidence="2">
    <name type="scientific">freshwater metagenome</name>
    <dbReference type="NCBI Taxonomy" id="449393"/>
    <lineage>
        <taxon>unclassified sequences</taxon>
        <taxon>metagenomes</taxon>
        <taxon>ecological metagenomes</taxon>
    </lineage>
</organism>
<dbReference type="EMBL" id="CAFBOG010000197">
    <property type="protein sequence ID" value="CAB4992679.1"/>
    <property type="molecule type" value="Genomic_DNA"/>
</dbReference>
<feature type="domain" description="Alpha/beta hydrolase fold-3" evidence="1">
    <location>
        <begin position="1"/>
        <end position="74"/>
    </location>
</feature>
<sequence>MRWFIQNYTSPDQRSDWRASPLLAENLSGVAPAYVLTAGFDPLRDEGRAYADRLLDAGVSVTQQGFPTAIHAFLNLGGVTPLAAEAIDAIAAALEIET</sequence>
<evidence type="ECO:0000259" key="1">
    <source>
        <dbReference type="Pfam" id="PF07859"/>
    </source>
</evidence>
<dbReference type="SUPFAM" id="SSF53474">
    <property type="entry name" value="alpha/beta-Hydrolases"/>
    <property type="match status" value="1"/>
</dbReference>